<keyword evidence="2" id="KW-1185">Reference proteome</keyword>
<gene>
    <name evidence="1" type="ORF">EV199_1475</name>
</gene>
<dbReference type="RefSeq" id="WP_127129858.1">
    <property type="nucleotide sequence ID" value="NZ_CP042431.1"/>
</dbReference>
<sequence>MLNPQYKLYINDVWLESLWPDDYYNNKKVYFSTGARRFFTVYQVLRTGDFTLTIVDDVTHERTIIKTAEAFKEWVTPRYPNFVPCLDSVEWGDPVDSRLQPN</sequence>
<dbReference type="EMBL" id="SGXA01000001">
    <property type="protein sequence ID" value="RZS75606.1"/>
    <property type="molecule type" value="Genomic_DNA"/>
</dbReference>
<comment type="caution">
    <text evidence="1">The sequence shown here is derived from an EMBL/GenBank/DDBJ whole genome shotgun (WGS) entry which is preliminary data.</text>
</comment>
<proteinExistence type="predicted"/>
<protein>
    <submittedName>
        <fullName evidence="1">Uncharacterized protein</fullName>
    </submittedName>
</protein>
<organism evidence="1 2">
    <name type="scientific">Pseudobacter ginsenosidimutans</name>
    <dbReference type="NCBI Taxonomy" id="661488"/>
    <lineage>
        <taxon>Bacteria</taxon>
        <taxon>Pseudomonadati</taxon>
        <taxon>Bacteroidota</taxon>
        <taxon>Chitinophagia</taxon>
        <taxon>Chitinophagales</taxon>
        <taxon>Chitinophagaceae</taxon>
        <taxon>Pseudobacter</taxon>
    </lineage>
</organism>
<dbReference type="AlphaFoldDB" id="A0A4Q7N3Q0"/>
<dbReference type="OrthoDB" id="9858323at2"/>
<evidence type="ECO:0000313" key="2">
    <source>
        <dbReference type="Proteomes" id="UP000293874"/>
    </source>
</evidence>
<reference evidence="1 2" key="1">
    <citation type="submission" date="2019-02" db="EMBL/GenBank/DDBJ databases">
        <title>Genomic Encyclopedia of Type Strains, Phase IV (KMG-IV): sequencing the most valuable type-strain genomes for metagenomic binning, comparative biology and taxonomic classification.</title>
        <authorList>
            <person name="Goeker M."/>
        </authorList>
    </citation>
    <scope>NUCLEOTIDE SEQUENCE [LARGE SCALE GENOMIC DNA]</scope>
    <source>
        <strain evidence="1 2">DSM 18116</strain>
    </source>
</reference>
<dbReference type="Proteomes" id="UP000293874">
    <property type="component" value="Unassembled WGS sequence"/>
</dbReference>
<name>A0A4Q7N3Q0_9BACT</name>
<evidence type="ECO:0000313" key="1">
    <source>
        <dbReference type="EMBL" id="RZS75606.1"/>
    </source>
</evidence>
<accession>A0A4Q7N3Q0</accession>